<gene>
    <name evidence="1" type="ORF">PCOR1329_LOCUS39292</name>
</gene>
<evidence type="ECO:0000313" key="2">
    <source>
        <dbReference type="Proteomes" id="UP001189429"/>
    </source>
</evidence>
<evidence type="ECO:0000313" key="1">
    <source>
        <dbReference type="EMBL" id="CAK0845521.1"/>
    </source>
</evidence>
<dbReference type="EMBL" id="CAUYUJ010014745">
    <property type="protein sequence ID" value="CAK0845521.1"/>
    <property type="molecule type" value="Genomic_DNA"/>
</dbReference>
<comment type="caution">
    <text evidence="1">The sequence shown here is derived from an EMBL/GenBank/DDBJ whole genome shotgun (WGS) entry which is preliminary data.</text>
</comment>
<sequence length="143" mass="15642">MSLLQLSGVEQAEAGLGEEAARATGWVARRVVDSFAALRGYLREAHGCLERVDPHLRNNAELAALLATPRPGQESWELGRRYLRNAELCKLLGRLAAQLRTLQGLVPVFGAMCATCDAELFMVLPRRSCGCASWRTPPPTPRS</sequence>
<reference evidence="1" key="1">
    <citation type="submission" date="2023-10" db="EMBL/GenBank/DDBJ databases">
        <authorList>
            <person name="Chen Y."/>
            <person name="Shah S."/>
            <person name="Dougan E. K."/>
            <person name="Thang M."/>
            <person name="Chan C."/>
        </authorList>
    </citation>
    <scope>NUCLEOTIDE SEQUENCE [LARGE SCALE GENOMIC DNA]</scope>
</reference>
<accession>A0ABN9THW6</accession>
<organism evidence="1 2">
    <name type="scientific">Prorocentrum cordatum</name>
    <dbReference type="NCBI Taxonomy" id="2364126"/>
    <lineage>
        <taxon>Eukaryota</taxon>
        <taxon>Sar</taxon>
        <taxon>Alveolata</taxon>
        <taxon>Dinophyceae</taxon>
        <taxon>Prorocentrales</taxon>
        <taxon>Prorocentraceae</taxon>
        <taxon>Prorocentrum</taxon>
    </lineage>
</organism>
<protein>
    <submittedName>
        <fullName evidence="1">Uncharacterized protein</fullName>
    </submittedName>
</protein>
<name>A0ABN9THW6_9DINO</name>
<dbReference type="Proteomes" id="UP001189429">
    <property type="component" value="Unassembled WGS sequence"/>
</dbReference>
<proteinExistence type="predicted"/>
<keyword evidence="2" id="KW-1185">Reference proteome</keyword>